<dbReference type="STRING" id="414684.RC1_0207"/>
<dbReference type="InterPro" id="IPR019301">
    <property type="entry name" value="Flagellar_prot_FlgJ_N"/>
</dbReference>
<dbReference type="OrthoDB" id="7862954at2"/>
<gene>
    <name evidence="2" type="primary">cheL</name>
    <name evidence="2" type="ordered locus">RC1_0207</name>
</gene>
<sequence length="99" mass="10209">MTHVSPLAATPAGVAARPNDPAWKTAKAFEGMMMSQMLEAMFAGLSTDGPFGGGFAEETYRGLLLENYGSAMAGGNGAGTGIAEAVYAQINAYRQAKES</sequence>
<evidence type="ECO:0000259" key="1">
    <source>
        <dbReference type="Pfam" id="PF10135"/>
    </source>
</evidence>
<dbReference type="RefSeq" id="WP_012565447.1">
    <property type="nucleotide sequence ID" value="NC_011420.2"/>
</dbReference>
<dbReference type="HOGENOM" id="CLU_155700_2_2_5"/>
<organism evidence="2 3">
    <name type="scientific">Rhodospirillum centenum (strain ATCC 51521 / SW)</name>
    <dbReference type="NCBI Taxonomy" id="414684"/>
    <lineage>
        <taxon>Bacteria</taxon>
        <taxon>Pseudomonadati</taxon>
        <taxon>Pseudomonadota</taxon>
        <taxon>Alphaproteobacteria</taxon>
        <taxon>Rhodospirillales</taxon>
        <taxon>Rhodospirillaceae</taxon>
        <taxon>Rhodospirillum</taxon>
    </lineage>
</organism>
<dbReference type="AlphaFoldDB" id="B6IQC0"/>
<name>B6IQC0_RHOCS</name>
<proteinExistence type="predicted"/>
<feature type="domain" description="Flagellar protein FlgJ N-terminal" evidence="1">
    <location>
        <begin position="37"/>
        <end position="89"/>
    </location>
</feature>
<dbReference type="Pfam" id="PF10135">
    <property type="entry name" value="Rod-binding"/>
    <property type="match status" value="1"/>
</dbReference>
<reference evidence="2 3" key="1">
    <citation type="journal article" date="2010" name="BMC Genomics">
        <title>Metabolic flexibility revealed in the genome of the cyst-forming alpha-1 proteobacterium Rhodospirillum centenum.</title>
        <authorList>
            <person name="Lu Y.K."/>
            <person name="Marden J."/>
            <person name="Han M."/>
            <person name="Swingley W.D."/>
            <person name="Mastrian S.D."/>
            <person name="Chowdhury S.R."/>
            <person name="Hao J."/>
            <person name="Helmy T."/>
            <person name="Kim S."/>
            <person name="Kurdoglu A.A."/>
            <person name="Matthies H.J."/>
            <person name="Rollo D."/>
            <person name="Stothard P."/>
            <person name="Blankenship R.E."/>
            <person name="Bauer C.E."/>
            <person name="Touchman J.W."/>
        </authorList>
    </citation>
    <scope>NUCLEOTIDE SEQUENCE [LARGE SCALE GENOMIC DNA]</scope>
    <source>
        <strain evidence="3">ATCC 51521 / SW</strain>
    </source>
</reference>
<dbReference type="Proteomes" id="UP000001591">
    <property type="component" value="Chromosome"/>
</dbReference>
<keyword evidence="3" id="KW-1185">Reference proteome</keyword>
<accession>B6IQC0</accession>
<evidence type="ECO:0000313" key="3">
    <source>
        <dbReference type="Proteomes" id="UP000001591"/>
    </source>
</evidence>
<evidence type="ECO:0000313" key="2">
    <source>
        <dbReference type="EMBL" id="ACI97656.1"/>
    </source>
</evidence>
<dbReference type="eggNOG" id="COG3951">
    <property type="taxonomic scope" value="Bacteria"/>
</dbReference>
<dbReference type="EMBL" id="CP000613">
    <property type="protein sequence ID" value="ACI97656.1"/>
    <property type="molecule type" value="Genomic_DNA"/>
</dbReference>
<protein>
    <submittedName>
        <fullName evidence="2">Chemotactic signal-response protein CheL, putative</fullName>
    </submittedName>
</protein>
<dbReference type="KEGG" id="rce:RC1_0207"/>